<reference evidence="7" key="1">
    <citation type="submission" date="2020-03" db="EMBL/GenBank/DDBJ databases">
        <title>Draft Genome Sequence of Cylindrodendrum hubeiense.</title>
        <authorList>
            <person name="Buettner E."/>
            <person name="Kellner H."/>
        </authorList>
    </citation>
    <scope>NUCLEOTIDE SEQUENCE</scope>
    <source>
        <strain evidence="7">IHI 201604</strain>
    </source>
</reference>
<keyword evidence="5" id="KW-0732">Signal</keyword>
<feature type="domain" description="LysM" evidence="6">
    <location>
        <begin position="352"/>
        <end position="398"/>
    </location>
</feature>
<keyword evidence="8" id="KW-1185">Reference proteome</keyword>
<name>A0A9P5HC41_9HYPO</name>
<dbReference type="GO" id="GO:0008061">
    <property type="term" value="F:chitin binding"/>
    <property type="evidence" value="ECO:0007669"/>
    <property type="project" value="UniProtKB-KW"/>
</dbReference>
<feature type="region of interest" description="Disordered" evidence="4">
    <location>
        <begin position="582"/>
        <end position="647"/>
    </location>
</feature>
<dbReference type="InterPro" id="IPR052210">
    <property type="entry name" value="LysM1-like"/>
</dbReference>
<dbReference type="PROSITE" id="PS51782">
    <property type="entry name" value="LYSM"/>
    <property type="match status" value="3"/>
</dbReference>
<organism evidence="7 8">
    <name type="scientific">Cylindrodendrum hubeiense</name>
    <dbReference type="NCBI Taxonomy" id="595255"/>
    <lineage>
        <taxon>Eukaryota</taxon>
        <taxon>Fungi</taxon>
        <taxon>Dikarya</taxon>
        <taxon>Ascomycota</taxon>
        <taxon>Pezizomycotina</taxon>
        <taxon>Sordariomycetes</taxon>
        <taxon>Hypocreomycetidae</taxon>
        <taxon>Hypocreales</taxon>
        <taxon>Nectriaceae</taxon>
        <taxon>Cylindrodendrum</taxon>
    </lineage>
</organism>
<evidence type="ECO:0000256" key="1">
    <source>
        <dbReference type="ARBA" id="ARBA00022669"/>
    </source>
</evidence>
<evidence type="ECO:0000256" key="3">
    <source>
        <dbReference type="ARBA" id="ARBA00044955"/>
    </source>
</evidence>
<gene>
    <name evidence="7" type="ORF">G7Z17_g2799</name>
</gene>
<dbReference type="AlphaFoldDB" id="A0A9P5HC41"/>
<protein>
    <recommendedName>
        <fullName evidence="6">LysM domain-containing protein</fullName>
    </recommendedName>
</protein>
<evidence type="ECO:0000256" key="5">
    <source>
        <dbReference type="SAM" id="SignalP"/>
    </source>
</evidence>
<dbReference type="PANTHER" id="PTHR34997">
    <property type="entry name" value="AM15"/>
    <property type="match status" value="1"/>
</dbReference>
<keyword evidence="1" id="KW-0147">Chitin-binding</keyword>
<evidence type="ECO:0000313" key="7">
    <source>
        <dbReference type="EMBL" id="KAF7554605.1"/>
    </source>
</evidence>
<feature type="signal peptide" evidence="5">
    <location>
        <begin position="1"/>
        <end position="25"/>
    </location>
</feature>
<dbReference type="EMBL" id="JAANBB010000030">
    <property type="protein sequence ID" value="KAF7554605.1"/>
    <property type="molecule type" value="Genomic_DNA"/>
</dbReference>
<dbReference type="Pfam" id="PF01476">
    <property type="entry name" value="LysM"/>
    <property type="match status" value="1"/>
</dbReference>
<evidence type="ECO:0000313" key="8">
    <source>
        <dbReference type="Proteomes" id="UP000722485"/>
    </source>
</evidence>
<dbReference type="Gene3D" id="3.10.350.10">
    <property type="entry name" value="LysM domain"/>
    <property type="match status" value="2"/>
</dbReference>
<feature type="chain" id="PRO_5040206689" description="LysM domain-containing protein" evidence="5">
    <location>
        <begin position="26"/>
        <end position="647"/>
    </location>
</feature>
<feature type="compositionally biased region" description="Low complexity" evidence="4">
    <location>
        <begin position="593"/>
        <end position="626"/>
    </location>
</feature>
<dbReference type="PANTHER" id="PTHR34997:SF1">
    <property type="entry name" value="PEPTIDOGLYCAN-BINDING LYSIN DOMAIN"/>
    <property type="match status" value="1"/>
</dbReference>
<comment type="similarity">
    <text evidence="3">Belongs to the secreted LysM effector family.</text>
</comment>
<evidence type="ECO:0000256" key="2">
    <source>
        <dbReference type="ARBA" id="ARBA00023026"/>
    </source>
</evidence>
<dbReference type="InterPro" id="IPR018392">
    <property type="entry name" value="LysM"/>
</dbReference>
<feature type="domain" description="LysM" evidence="6">
    <location>
        <begin position="268"/>
        <end position="314"/>
    </location>
</feature>
<dbReference type="SUPFAM" id="SSF54106">
    <property type="entry name" value="LysM domain"/>
    <property type="match status" value="1"/>
</dbReference>
<evidence type="ECO:0000256" key="4">
    <source>
        <dbReference type="SAM" id="MobiDB-lite"/>
    </source>
</evidence>
<proteinExistence type="inferred from homology"/>
<dbReference type="Proteomes" id="UP000722485">
    <property type="component" value="Unassembled WGS sequence"/>
</dbReference>
<feature type="domain" description="LysM" evidence="6">
    <location>
        <begin position="218"/>
        <end position="263"/>
    </location>
</feature>
<comment type="caution">
    <text evidence="7">The sequence shown here is derived from an EMBL/GenBank/DDBJ whole genome shotgun (WGS) entry which is preliminary data.</text>
</comment>
<dbReference type="CDD" id="cd00118">
    <property type="entry name" value="LysM"/>
    <property type="match status" value="1"/>
</dbReference>
<evidence type="ECO:0000259" key="6">
    <source>
        <dbReference type="PROSITE" id="PS51782"/>
    </source>
</evidence>
<dbReference type="InterPro" id="IPR036779">
    <property type="entry name" value="LysM_dom_sf"/>
</dbReference>
<dbReference type="OrthoDB" id="5985073at2759"/>
<accession>A0A9P5HC41</accession>
<sequence length="647" mass="70503">MNRPLLYASWAIGLLFSALTIPGFAANYTYNVGVADLTNLPGANQDCLDAFNANVTCSPLIAQLFGDLFLDLETSDLDEFCTASCYESLVKHRDNIESKCGDDVVYEELSDSSTWKPTYLVEYSLLAYNLTCLKQSGGGYCNIWYQTDALEAENPDCHQCYLDLTYIEAGSPAADSPDESKSMYSSMSQSCSYPGPPATKTIFELLVSSPTGTSDCDSSYDIKNGDTYLSVSLSQKVATHDLVTANGLNYSLSNFPTAGTLCIRNQCDVYVVKDGDTCESIQKSQDLSYAQLRAWNPSINGNCNNVANKVNQTICTTNPLGDFTVANNNTSSETPIPVPNDIAPNTTTNCSQYHSVHLGDDCTTIGMKYSITLLDFRFLNPMVWENCSNLWSNTSYCVLPVGDISEYPGYGPAKTNFTFTANSTIEVPYEDPYAKFNETKSIPLANGTRKDCWEYDWWNSSSGTPPTASSAAQWYGISLEQLMLWNPSVSDEDEILEPLVSYCNLLSKPTSVVSEPPTPRASGETDNCTEWFTAVLDCETHLILLSLNLATFVKWNPSVGDDCSSFQNGTYYCYETSKDEAEDSGSESTNTISQASTAPPTTSSKASSTKQSPTKASTGPSSTSTTNAVSAAHRRNTAVVDARLRSH</sequence>
<keyword evidence="2" id="KW-0843">Virulence</keyword>
<dbReference type="SMART" id="SM00257">
    <property type="entry name" value="LysM"/>
    <property type="match status" value="3"/>
</dbReference>